<keyword evidence="2" id="KW-0472">Membrane</keyword>
<protein>
    <submittedName>
        <fullName evidence="3">Uncharacterized protein</fullName>
    </submittedName>
</protein>
<proteinExistence type="predicted"/>
<keyword evidence="4" id="KW-1185">Reference proteome</keyword>
<keyword evidence="2" id="KW-1133">Transmembrane helix</keyword>
<reference evidence="3 4" key="1">
    <citation type="journal article" date="2021" name="Nat. Commun.">
        <title>Incipient diploidization of the medicinal plant Perilla within 10,000 years.</title>
        <authorList>
            <person name="Zhang Y."/>
            <person name="Shen Q."/>
            <person name="Leng L."/>
            <person name="Zhang D."/>
            <person name="Chen S."/>
            <person name="Shi Y."/>
            <person name="Ning Z."/>
            <person name="Chen S."/>
        </authorList>
    </citation>
    <scope>NUCLEOTIDE SEQUENCE [LARGE SCALE GENOMIC DNA]</scope>
    <source>
        <strain evidence="4">cv. PC099</strain>
    </source>
</reference>
<evidence type="ECO:0000313" key="3">
    <source>
        <dbReference type="EMBL" id="KAH6835568.1"/>
    </source>
</evidence>
<organism evidence="3 4">
    <name type="scientific">Perilla frutescens var. hirtella</name>
    <name type="common">Perilla citriodora</name>
    <name type="synonym">Perilla setoyensis</name>
    <dbReference type="NCBI Taxonomy" id="608512"/>
    <lineage>
        <taxon>Eukaryota</taxon>
        <taxon>Viridiplantae</taxon>
        <taxon>Streptophyta</taxon>
        <taxon>Embryophyta</taxon>
        <taxon>Tracheophyta</taxon>
        <taxon>Spermatophyta</taxon>
        <taxon>Magnoliopsida</taxon>
        <taxon>eudicotyledons</taxon>
        <taxon>Gunneridae</taxon>
        <taxon>Pentapetalae</taxon>
        <taxon>asterids</taxon>
        <taxon>lamiids</taxon>
        <taxon>Lamiales</taxon>
        <taxon>Lamiaceae</taxon>
        <taxon>Nepetoideae</taxon>
        <taxon>Elsholtzieae</taxon>
        <taxon>Perilla</taxon>
    </lineage>
</organism>
<name>A0AAD4PD58_PERFH</name>
<keyword evidence="2" id="KW-0812">Transmembrane</keyword>
<evidence type="ECO:0000256" key="2">
    <source>
        <dbReference type="SAM" id="Phobius"/>
    </source>
</evidence>
<dbReference type="AlphaFoldDB" id="A0AAD4PD58"/>
<dbReference type="PANTHER" id="PTHR33625">
    <property type="entry name" value="OS08G0179900 PROTEIN"/>
    <property type="match status" value="1"/>
</dbReference>
<dbReference type="PANTHER" id="PTHR33625:SF3">
    <property type="entry name" value="OS04G0550700 PROTEIN"/>
    <property type="match status" value="1"/>
</dbReference>
<accession>A0AAD4PD58</accession>
<comment type="caution">
    <text evidence="3">The sequence shown here is derived from an EMBL/GenBank/DDBJ whole genome shotgun (WGS) entry which is preliminary data.</text>
</comment>
<feature type="region of interest" description="Disordered" evidence="1">
    <location>
        <begin position="13"/>
        <end position="49"/>
    </location>
</feature>
<dbReference type="Proteomes" id="UP001190926">
    <property type="component" value="Unassembled WGS sequence"/>
</dbReference>
<evidence type="ECO:0000313" key="4">
    <source>
        <dbReference type="Proteomes" id="UP001190926"/>
    </source>
</evidence>
<sequence>MVKTFQRAVRANVDGARPNTTANIGGANAKAGKSKNFNKQPPTSPKTALTLSSSSSALFPSLINLPISAASSPSWVPSSTVCSDESEWERVDIIEGETAARGFYEDYLFGTVPSSDEVQHAVSALQQALGSSSYREAKQAEATNNDYAVEVANSICVDEKMISLAGSEMDWIEPSQNLYGSKMLKDPRSDMVCNAFHLLETEPCVQRMVVSLSSDKAVWDAVLKNEVVKELRGSIHRVGKSSNEGSDGSNGGGDEDDILSWIVMFAKAKIMQLLNKITELVNNVFVEKKGNSLDEKVRSSFFLSIVVVIIVVLARTKTKNA</sequence>
<feature type="transmembrane region" description="Helical" evidence="2">
    <location>
        <begin position="297"/>
        <end position="314"/>
    </location>
</feature>
<feature type="compositionally biased region" description="Low complexity" evidence="1">
    <location>
        <begin position="22"/>
        <end position="49"/>
    </location>
</feature>
<dbReference type="EMBL" id="SDAM02000033">
    <property type="protein sequence ID" value="KAH6835568.1"/>
    <property type="molecule type" value="Genomic_DNA"/>
</dbReference>
<evidence type="ECO:0000256" key="1">
    <source>
        <dbReference type="SAM" id="MobiDB-lite"/>
    </source>
</evidence>
<gene>
    <name evidence="3" type="ORF">C2S53_000043</name>
</gene>